<evidence type="ECO:0000259" key="7">
    <source>
        <dbReference type="PROSITE" id="PS50115"/>
    </source>
</evidence>
<evidence type="ECO:0000256" key="3">
    <source>
        <dbReference type="ARBA" id="ARBA00022833"/>
    </source>
</evidence>
<evidence type="ECO:0000313" key="9">
    <source>
        <dbReference type="Proteomes" id="UP000187013"/>
    </source>
</evidence>
<dbReference type="GO" id="GO:0005096">
    <property type="term" value="F:GTPase activator activity"/>
    <property type="evidence" value="ECO:0007669"/>
    <property type="project" value="UniProtKB-KW"/>
</dbReference>
<gene>
    <name evidence="8" type="ORF">ZYGR_0K00840</name>
</gene>
<comment type="subcellular location">
    <subcellularLocation>
        <location evidence="5">Cytoplasm</location>
    </subcellularLocation>
</comment>
<evidence type="ECO:0000256" key="1">
    <source>
        <dbReference type="ARBA" id="ARBA00022723"/>
    </source>
</evidence>
<comment type="caution">
    <text evidence="8">The sequence shown here is derived from an EMBL/GenBank/DDBJ whole genome shotgun (WGS) entry which is preliminary data.</text>
</comment>
<reference evidence="8 9" key="1">
    <citation type="submission" date="2016-08" db="EMBL/GenBank/DDBJ databases">
        <title>Draft genome sequence of allopolyploid Zygosaccharomyces rouxii.</title>
        <authorList>
            <person name="Watanabe J."/>
            <person name="Uehara K."/>
            <person name="Mogi Y."/>
            <person name="Tsukioka Y."/>
        </authorList>
    </citation>
    <scope>NUCLEOTIDE SEQUENCE [LARGE SCALE GENOMIC DNA]</scope>
    <source>
        <strain evidence="8 9">NBRC 110957</strain>
    </source>
</reference>
<dbReference type="GO" id="GO:0006891">
    <property type="term" value="P:intra-Golgi vesicle-mediated transport"/>
    <property type="evidence" value="ECO:0007669"/>
    <property type="project" value="TreeGrafter"/>
</dbReference>
<dbReference type="InterPro" id="IPR038508">
    <property type="entry name" value="ArfGAP_dom_sf"/>
</dbReference>
<dbReference type="PANTHER" id="PTHR23180">
    <property type="entry name" value="CENTAURIN/ARF"/>
    <property type="match status" value="1"/>
</dbReference>
<sequence>MRRLREGLLQVRNHHRSDDGFQLQSCSLGDHEFKIGENTIVMENAHIRKTTSRTLDVEDHDMCSRFTLQLPTEKELNSWFNELKKVAGSTFNNKSAIPNGKPVPLHRSMTFTALNINGNSSNNSNSNHGNAKKEKRKSAMNENPVVRASSKPIALVELVRKQNSSNYNCCECSSDQSVEWISINLLCVVCIKCSGVHRSMGSHISKIRSLTLDNFTSPEVLHLLRHKVSNASVNNFYESNLPAGCKIKPFATDAERLRFITEKYKDKIWVDEITTDIRRSLKNLVKAIHLNSIYMLQRCLAQSKFSLKEIAQEQESQPGEKFQTIFQYSLKHHDMVHGRPLYYITEFLLLNGLPVDEVPAECLKSDLPMHRYWRKRFETYGTYRWNPPTQSKGDAKTQNEATSFSSSNLNSFSNEKNANNKRWSLNSMPTTAQVIMAPTNLLTAHKSLRLSRRGHSSGNN</sequence>
<dbReference type="Proteomes" id="UP000187013">
    <property type="component" value="Unassembled WGS sequence"/>
</dbReference>
<evidence type="ECO:0000256" key="4">
    <source>
        <dbReference type="PROSITE-ProRule" id="PRU00288"/>
    </source>
</evidence>
<dbReference type="InterPro" id="IPR001164">
    <property type="entry name" value="ArfGAP_dom"/>
</dbReference>
<dbReference type="Gene3D" id="1.10.220.150">
    <property type="entry name" value="Arf GTPase activating protein"/>
    <property type="match status" value="1"/>
</dbReference>
<dbReference type="SMART" id="SM00105">
    <property type="entry name" value="ArfGap"/>
    <property type="match status" value="1"/>
</dbReference>
<feature type="compositionally biased region" description="Low complexity" evidence="6">
    <location>
        <begin position="116"/>
        <end position="129"/>
    </location>
</feature>
<organism evidence="8 9">
    <name type="scientific">Zygosaccharomyces rouxii</name>
    <dbReference type="NCBI Taxonomy" id="4956"/>
    <lineage>
        <taxon>Eukaryota</taxon>
        <taxon>Fungi</taxon>
        <taxon>Dikarya</taxon>
        <taxon>Ascomycota</taxon>
        <taxon>Saccharomycotina</taxon>
        <taxon>Saccharomycetes</taxon>
        <taxon>Saccharomycetales</taxon>
        <taxon>Saccharomycetaceae</taxon>
        <taxon>Zygosaccharomyces</taxon>
    </lineage>
</organism>
<dbReference type="EMBL" id="BDGX01000011">
    <property type="protein sequence ID" value="GAV48579.1"/>
    <property type="molecule type" value="Genomic_DNA"/>
</dbReference>
<evidence type="ECO:0000256" key="2">
    <source>
        <dbReference type="ARBA" id="ARBA00022771"/>
    </source>
</evidence>
<dbReference type="CDD" id="cd08204">
    <property type="entry name" value="ArfGap"/>
    <property type="match status" value="1"/>
</dbReference>
<dbReference type="InterPro" id="IPR037278">
    <property type="entry name" value="ARFGAP/RecO"/>
</dbReference>
<dbReference type="Pfam" id="PF01412">
    <property type="entry name" value="ArfGap"/>
    <property type="match status" value="1"/>
</dbReference>
<comment type="function">
    <text evidence="5">GTPase-activating protein for the ADP ribosylation factor family.</text>
</comment>
<keyword evidence="5" id="KW-0040">ANK repeat</keyword>
<keyword evidence="3 5" id="KW-0862">Zinc</keyword>
<evidence type="ECO:0000313" key="8">
    <source>
        <dbReference type="EMBL" id="GAV48579.1"/>
    </source>
</evidence>
<feature type="compositionally biased region" description="Polar residues" evidence="6">
    <location>
        <begin position="387"/>
        <end position="402"/>
    </location>
</feature>
<protein>
    <recommendedName>
        <fullName evidence="5">ADP-ribosylation factor GTPase-activating protein</fullName>
    </recommendedName>
</protein>
<keyword evidence="5" id="KW-0963">Cytoplasm</keyword>
<feature type="compositionally biased region" description="Low complexity" evidence="6">
    <location>
        <begin position="403"/>
        <end position="414"/>
    </location>
</feature>
<evidence type="ECO:0000256" key="5">
    <source>
        <dbReference type="RuleBase" id="RU369028"/>
    </source>
</evidence>
<accession>A0A1Q2ZYR8</accession>
<proteinExistence type="predicted"/>
<keyword evidence="5" id="KW-0343">GTPase activation</keyword>
<keyword evidence="2 4" id="KW-0863">Zinc-finger</keyword>
<feature type="region of interest" description="Disordered" evidence="6">
    <location>
        <begin position="385"/>
        <end position="420"/>
    </location>
</feature>
<dbReference type="PANTHER" id="PTHR23180:SF160">
    <property type="entry name" value="ADP-RIBOSYLATION FACTOR GTPASE-ACTIVATING PROTEIN EFFECTOR PROTEIN 1"/>
    <property type="match status" value="1"/>
</dbReference>
<evidence type="ECO:0000256" key="6">
    <source>
        <dbReference type="SAM" id="MobiDB-lite"/>
    </source>
</evidence>
<dbReference type="AlphaFoldDB" id="A0A1Q2ZYR8"/>
<dbReference type="PROSITE" id="PS50115">
    <property type="entry name" value="ARFGAP"/>
    <property type="match status" value="1"/>
</dbReference>
<dbReference type="GO" id="GO:0008270">
    <property type="term" value="F:zinc ion binding"/>
    <property type="evidence" value="ECO:0007669"/>
    <property type="project" value="UniProtKB-KW"/>
</dbReference>
<dbReference type="InterPro" id="IPR045258">
    <property type="entry name" value="ACAP1/2/3-like"/>
</dbReference>
<dbReference type="GO" id="GO:0005802">
    <property type="term" value="C:trans-Golgi network"/>
    <property type="evidence" value="ECO:0007669"/>
    <property type="project" value="TreeGrafter"/>
</dbReference>
<keyword evidence="5" id="KW-0677">Repeat</keyword>
<feature type="domain" description="Arf-GAP" evidence="7">
    <location>
        <begin position="153"/>
        <end position="277"/>
    </location>
</feature>
<feature type="region of interest" description="Disordered" evidence="6">
    <location>
        <begin position="116"/>
        <end position="144"/>
    </location>
</feature>
<dbReference type="OrthoDB" id="10266696at2759"/>
<keyword evidence="1 5" id="KW-0479">Metal-binding</keyword>
<name>A0A1Q2ZYR8_ZYGRO</name>
<dbReference type="SUPFAM" id="SSF57863">
    <property type="entry name" value="ArfGap/RecO-like zinc finger"/>
    <property type="match status" value="1"/>
</dbReference>
<dbReference type="GO" id="GO:0005768">
    <property type="term" value="C:endosome"/>
    <property type="evidence" value="ECO:0007669"/>
    <property type="project" value="TreeGrafter"/>
</dbReference>